<comment type="caution">
    <text evidence="3">The sequence shown here is derived from an EMBL/GenBank/DDBJ whole genome shotgun (WGS) entry which is preliminary data.</text>
</comment>
<dbReference type="GO" id="GO:0004540">
    <property type="term" value="F:RNA nuclease activity"/>
    <property type="evidence" value="ECO:0007669"/>
    <property type="project" value="InterPro"/>
</dbReference>
<accession>A0AAW8PZ90</accession>
<dbReference type="GO" id="GO:0006402">
    <property type="term" value="P:mRNA catabolic process"/>
    <property type="evidence" value="ECO:0007669"/>
    <property type="project" value="TreeGrafter"/>
</dbReference>
<organism evidence="3 4">
    <name type="scientific">Vibrio parahaemolyticus</name>
    <dbReference type="NCBI Taxonomy" id="670"/>
    <lineage>
        <taxon>Bacteria</taxon>
        <taxon>Pseudomonadati</taxon>
        <taxon>Pseudomonadota</taxon>
        <taxon>Gammaproteobacteria</taxon>
        <taxon>Vibrionales</taxon>
        <taxon>Vibrionaceae</taxon>
        <taxon>Vibrio</taxon>
    </lineage>
</organism>
<feature type="domain" description="DRBM" evidence="2">
    <location>
        <begin position="556"/>
        <end position="627"/>
    </location>
</feature>
<dbReference type="SUPFAM" id="SSF50249">
    <property type="entry name" value="Nucleic acid-binding proteins"/>
    <property type="match status" value="1"/>
</dbReference>
<dbReference type="Gene3D" id="3.30.160.20">
    <property type="match status" value="3"/>
</dbReference>
<dbReference type="PANTHER" id="PTHR23355:SF9">
    <property type="entry name" value="DIS3-LIKE EXONUCLEASE 2"/>
    <property type="match status" value="1"/>
</dbReference>
<proteinExistence type="predicted"/>
<dbReference type="InterPro" id="IPR050180">
    <property type="entry name" value="RNR_Ribonuclease"/>
</dbReference>
<dbReference type="Pfam" id="PF00035">
    <property type="entry name" value="dsrm"/>
    <property type="match status" value="3"/>
</dbReference>
<dbReference type="InterPro" id="IPR014720">
    <property type="entry name" value="dsRBD_dom"/>
</dbReference>
<sequence>MSLSVLKGITIDGETSRDLDDGFFVQETKSGWDVSVFIAHPTPDSISPKIFQDALSRGASEYLKGGVVKNMLPREDAEHTFSLLPEHDPKETLCIKMGISKSGKATLKSVTLESFVSMGKLTYLDVSGERDLREEVLEQVNAGVECAQALYSSRLGNITTEARDILDSNFEYISEEGVTTTYSPREIHGQILVQELMIASNSLLSSWAIKNNIPILFRNHEKKKASSIVSTNKNVIELYSQLDKDELDQILPTLFKQATYSFENKGHAGLDVSAYTHITSPIRRFPDLYNHFAVRAYLIGGSYPDLSSDQLKSLNNRLLDIKGKSKDDATDESQLHKAHRRLFKNMDISVRKIVEVFKLSKSNKAINLASNRIIDEEKLYCTPRVWASIIAYKPNIDLKNADKLMLKFVEQENITLGILASLKNEFPALLSSVEKSGGVKNALCEALFLDKERYVMNNEFVEETVTENFKGKLLEYCQTNKLPTPEFEGSSSGEAHALIWTVKARLNIEPCIEAEGISSSKKNAEQLSCREILAELSDKSLTVANTPIQQTVPSGNYKGQLFEYCQSKSAMAPIFETVNVGEPHLPVWVTKCNTTIDGVQYTSESRTTNKKASEQMAAKVVLEKLPAIKEKSSAKPSSPQCAKSALNEACLKFAKTTPSYKMIKADLSHSEPQFQCEVTVFWNDAKITTKGQVCRNKKLAEKSAAAEMLANRIAHLMPSGSK</sequence>
<dbReference type="GO" id="GO:0003723">
    <property type="term" value="F:RNA binding"/>
    <property type="evidence" value="ECO:0007669"/>
    <property type="project" value="UniProtKB-UniRule"/>
</dbReference>
<dbReference type="InterPro" id="IPR012340">
    <property type="entry name" value="NA-bd_OB-fold"/>
</dbReference>
<dbReference type="PROSITE" id="PS50137">
    <property type="entry name" value="DS_RBD"/>
    <property type="match status" value="2"/>
</dbReference>
<dbReference type="AlphaFoldDB" id="A0AAW8PZ90"/>
<gene>
    <name evidence="3" type="ORF">QX249_11755</name>
</gene>
<feature type="domain" description="DRBM" evidence="2">
    <location>
        <begin position="468"/>
        <end position="538"/>
    </location>
</feature>
<evidence type="ECO:0000313" key="4">
    <source>
        <dbReference type="Proteomes" id="UP001253193"/>
    </source>
</evidence>
<dbReference type="RefSeq" id="WP_311020219.1">
    <property type="nucleotide sequence ID" value="NZ_JAUHGG010000003.1"/>
</dbReference>
<name>A0AAW8PZ90_VIBPH</name>
<dbReference type="SMART" id="SM00358">
    <property type="entry name" value="DSRM"/>
    <property type="match status" value="3"/>
</dbReference>
<dbReference type="CDD" id="cd10845">
    <property type="entry name" value="DSRM_RNAse_III_family"/>
    <property type="match status" value="1"/>
</dbReference>
<evidence type="ECO:0000259" key="2">
    <source>
        <dbReference type="PROSITE" id="PS50137"/>
    </source>
</evidence>
<protein>
    <submittedName>
        <fullName evidence="3">RNB domain-containing ribonuclease</fullName>
    </submittedName>
</protein>
<evidence type="ECO:0000313" key="3">
    <source>
        <dbReference type="EMBL" id="MDS1821341.1"/>
    </source>
</evidence>
<dbReference type="InterPro" id="IPR001900">
    <property type="entry name" value="RNase_II/R"/>
</dbReference>
<dbReference type="PANTHER" id="PTHR23355">
    <property type="entry name" value="RIBONUCLEASE"/>
    <property type="match status" value="1"/>
</dbReference>
<reference evidence="3" key="1">
    <citation type="submission" date="2023-06" db="EMBL/GenBank/DDBJ databases">
        <title>Genomic Diversity of Vibrio spp. and Metagenomic Analysis of Pathogens in Florida Gulf Coastal Waters Following Hurricane Ian.</title>
        <authorList>
            <person name="Brumfield K.D."/>
        </authorList>
    </citation>
    <scope>NUCLEOTIDE SEQUENCE</scope>
    <source>
        <strain evidence="3">WBS2B-138</strain>
    </source>
</reference>
<dbReference type="Proteomes" id="UP001253193">
    <property type="component" value="Unassembled WGS sequence"/>
</dbReference>
<dbReference type="SUPFAM" id="SSF54768">
    <property type="entry name" value="dsRNA-binding domain-like"/>
    <property type="match status" value="3"/>
</dbReference>
<dbReference type="EMBL" id="JAUHGG010000003">
    <property type="protein sequence ID" value="MDS1821341.1"/>
    <property type="molecule type" value="Genomic_DNA"/>
</dbReference>
<keyword evidence="1" id="KW-0694">RNA-binding</keyword>
<dbReference type="CDD" id="cd00048">
    <property type="entry name" value="DSRM_SF"/>
    <property type="match status" value="1"/>
</dbReference>
<dbReference type="Pfam" id="PF00773">
    <property type="entry name" value="RNB"/>
    <property type="match status" value="1"/>
</dbReference>
<dbReference type="SMART" id="SM00955">
    <property type="entry name" value="RNB"/>
    <property type="match status" value="1"/>
</dbReference>
<evidence type="ECO:0000256" key="1">
    <source>
        <dbReference type="PROSITE-ProRule" id="PRU00266"/>
    </source>
</evidence>